<evidence type="ECO:0000256" key="3">
    <source>
        <dbReference type="ARBA" id="ARBA00022475"/>
    </source>
</evidence>
<keyword evidence="2" id="KW-0813">Transport</keyword>
<evidence type="ECO:0000256" key="7">
    <source>
        <dbReference type="SAM" id="Phobius"/>
    </source>
</evidence>
<evidence type="ECO:0000256" key="4">
    <source>
        <dbReference type="ARBA" id="ARBA00022692"/>
    </source>
</evidence>
<protein>
    <submittedName>
        <fullName evidence="8">Putative MFS transporter</fullName>
    </submittedName>
</protein>
<comment type="subcellular location">
    <subcellularLocation>
        <location evidence="1">Cell membrane</location>
        <topology evidence="1">Multi-pass membrane protein</topology>
    </subcellularLocation>
</comment>
<evidence type="ECO:0000256" key="5">
    <source>
        <dbReference type="ARBA" id="ARBA00022989"/>
    </source>
</evidence>
<dbReference type="GO" id="GO:0005886">
    <property type="term" value="C:plasma membrane"/>
    <property type="evidence" value="ECO:0007669"/>
    <property type="project" value="UniProtKB-SubCell"/>
</dbReference>
<dbReference type="EMBL" id="LBWE01000009">
    <property type="protein sequence ID" value="KKR01240.1"/>
    <property type="molecule type" value="Genomic_DNA"/>
</dbReference>
<feature type="transmembrane region" description="Helical" evidence="7">
    <location>
        <begin position="72"/>
        <end position="89"/>
    </location>
</feature>
<feature type="transmembrane region" description="Helical" evidence="7">
    <location>
        <begin position="95"/>
        <end position="112"/>
    </location>
</feature>
<dbReference type="SUPFAM" id="SSF103473">
    <property type="entry name" value="MFS general substrate transporter"/>
    <property type="match status" value="2"/>
</dbReference>
<dbReference type="Gene3D" id="1.20.1250.20">
    <property type="entry name" value="MFS general substrate transporter like domains"/>
    <property type="match status" value="2"/>
</dbReference>
<dbReference type="Pfam" id="PF07690">
    <property type="entry name" value="MFS_1"/>
    <property type="match status" value="1"/>
</dbReference>
<feature type="transmembrane region" description="Helical" evidence="7">
    <location>
        <begin position="333"/>
        <end position="356"/>
    </location>
</feature>
<reference evidence="8 9" key="1">
    <citation type="journal article" date="2015" name="Nature">
        <title>rRNA introns, odd ribosomes, and small enigmatic genomes across a large radiation of phyla.</title>
        <authorList>
            <person name="Brown C.T."/>
            <person name="Hug L.A."/>
            <person name="Thomas B.C."/>
            <person name="Sharon I."/>
            <person name="Castelle C.J."/>
            <person name="Singh A."/>
            <person name="Wilkins M.J."/>
            <person name="Williams K.H."/>
            <person name="Banfield J.F."/>
        </authorList>
    </citation>
    <scope>NUCLEOTIDE SEQUENCE [LARGE SCALE GENOMIC DNA]</scope>
</reference>
<dbReference type="InterPro" id="IPR011701">
    <property type="entry name" value="MFS"/>
</dbReference>
<dbReference type="InterPro" id="IPR050171">
    <property type="entry name" value="MFS_Transporters"/>
</dbReference>
<dbReference type="AlphaFoldDB" id="A0A837HQ97"/>
<feature type="transmembrane region" description="Helical" evidence="7">
    <location>
        <begin position="296"/>
        <end position="321"/>
    </location>
</feature>
<feature type="transmembrane region" description="Helical" evidence="7">
    <location>
        <begin position="362"/>
        <end position="381"/>
    </location>
</feature>
<name>A0A837HQ97_9BACT</name>
<feature type="transmembrane region" description="Helical" evidence="7">
    <location>
        <begin position="41"/>
        <end position="60"/>
    </location>
</feature>
<gene>
    <name evidence="8" type="ORF">UT27_C0009G0014</name>
</gene>
<evidence type="ECO:0000256" key="1">
    <source>
        <dbReference type="ARBA" id="ARBA00004651"/>
    </source>
</evidence>
<keyword evidence="4 7" id="KW-0812">Transmembrane</keyword>
<evidence type="ECO:0000313" key="8">
    <source>
        <dbReference type="EMBL" id="KKR01240.1"/>
    </source>
</evidence>
<keyword evidence="3" id="KW-1003">Cell membrane</keyword>
<dbReference type="PANTHER" id="PTHR23517">
    <property type="entry name" value="RESISTANCE PROTEIN MDTM, PUTATIVE-RELATED-RELATED"/>
    <property type="match status" value="1"/>
</dbReference>
<feature type="transmembrane region" description="Helical" evidence="7">
    <location>
        <begin position="239"/>
        <end position="260"/>
    </location>
</feature>
<dbReference type="InterPro" id="IPR036259">
    <property type="entry name" value="MFS_trans_sf"/>
</dbReference>
<organism evidence="8 9">
    <name type="scientific">Candidatus Nomurabacteria bacterium GW2011_GWD2_39_12</name>
    <dbReference type="NCBI Taxonomy" id="1618759"/>
    <lineage>
        <taxon>Bacteria</taxon>
        <taxon>Candidatus Nomuraibacteriota</taxon>
    </lineage>
</organism>
<dbReference type="GO" id="GO:0022857">
    <property type="term" value="F:transmembrane transporter activity"/>
    <property type="evidence" value="ECO:0007669"/>
    <property type="project" value="InterPro"/>
</dbReference>
<keyword evidence="6 7" id="KW-0472">Membrane</keyword>
<feature type="transmembrane region" description="Helical" evidence="7">
    <location>
        <begin position="160"/>
        <end position="180"/>
    </location>
</feature>
<accession>A0A837HQ97</accession>
<keyword evidence="5 7" id="KW-1133">Transmembrane helix</keyword>
<evidence type="ECO:0000256" key="2">
    <source>
        <dbReference type="ARBA" id="ARBA00022448"/>
    </source>
</evidence>
<feature type="transmembrane region" description="Helical" evidence="7">
    <location>
        <begin position="212"/>
        <end position="233"/>
    </location>
</feature>
<comment type="caution">
    <text evidence="8">The sequence shown here is derived from an EMBL/GenBank/DDBJ whole genome shotgun (WGS) entry which is preliminary data.</text>
</comment>
<sequence length="386" mass="43736">MFNNNPKLKSLFLINFLLSLHLALTAYTSSSFLSFFINEKFVGLVYVLGSVLSITALLVAPKIFSKVGGQKFLIYVGLLSAVTLFLISITHSAVVAIPAFIVYFALNILIVFSLDELLKILSDNSIIGKVRGLYFAVGSSAWILAQLMFVGVFGDSPFRIVYLLACGLMIAFLFVSRVGLGNIKDPKYDKTKTFKYIREFFRIKNLRRSYKISLLLQFFYCWMVVYTPIYLYIHLGFSWKEIGLMFAIMLLPFAILPFHLGRYSDKIGERKMLMIGFFIASFATLSLFFIERHEVWIWALALLCTRIGAATIEIMSDVYFFKHIKPENEEYIGVYRSTAPVAFIIGPLVASLAFIFIPSFNFIYVLLGAVMLCGVYLSSTIRKSDS</sequence>
<proteinExistence type="predicted"/>
<evidence type="ECO:0000313" key="9">
    <source>
        <dbReference type="Proteomes" id="UP000033998"/>
    </source>
</evidence>
<feature type="transmembrane region" description="Helical" evidence="7">
    <location>
        <begin position="133"/>
        <end position="154"/>
    </location>
</feature>
<feature type="transmembrane region" description="Helical" evidence="7">
    <location>
        <begin position="272"/>
        <end position="290"/>
    </location>
</feature>
<evidence type="ECO:0000256" key="6">
    <source>
        <dbReference type="ARBA" id="ARBA00023136"/>
    </source>
</evidence>
<dbReference type="Proteomes" id="UP000033998">
    <property type="component" value="Unassembled WGS sequence"/>
</dbReference>